<evidence type="ECO:0000259" key="5">
    <source>
        <dbReference type="SMART" id="SM00646"/>
    </source>
</evidence>
<dbReference type="FunFam" id="3.40.630.40:FF:000005">
    <property type="entry name" value="N-acetylmuramoyl-L-alanine amidase (AmiA)"/>
    <property type="match status" value="1"/>
</dbReference>
<evidence type="ECO:0000313" key="7">
    <source>
        <dbReference type="Proteomes" id="UP000476338"/>
    </source>
</evidence>
<dbReference type="GO" id="GO:0009253">
    <property type="term" value="P:peptidoglycan catabolic process"/>
    <property type="evidence" value="ECO:0007669"/>
    <property type="project" value="InterPro"/>
</dbReference>
<name>A0A6L5WHV4_9BACT</name>
<dbReference type="Gene3D" id="3.40.630.40">
    <property type="entry name" value="Zn-dependent exopeptidases"/>
    <property type="match status" value="1"/>
</dbReference>
<dbReference type="AlphaFoldDB" id="A0A6L5WHV4"/>
<dbReference type="Pfam" id="PF01520">
    <property type="entry name" value="Amidase_3"/>
    <property type="match status" value="1"/>
</dbReference>
<evidence type="ECO:0000256" key="2">
    <source>
        <dbReference type="ARBA" id="ARBA00011901"/>
    </source>
</evidence>
<dbReference type="PANTHER" id="PTHR30404:SF0">
    <property type="entry name" value="N-ACETYLMURAMOYL-L-ALANINE AMIDASE AMIC"/>
    <property type="match status" value="1"/>
</dbReference>
<dbReference type="GO" id="GO:0008745">
    <property type="term" value="F:N-acetylmuramoyl-L-alanine amidase activity"/>
    <property type="evidence" value="ECO:0007669"/>
    <property type="project" value="UniProtKB-EC"/>
</dbReference>
<evidence type="ECO:0000313" key="6">
    <source>
        <dbReference type="EMBL" id="MSN96486.1"/>
    </source>
</evidence>
<dbReference type="EMBL" id="VWSJ01000015">
    <property type="protein sequence ID" value="MSN96486.1"/>
    <property type="molecule type" value="Genomic_DNA"/>
</dbReference>
<feature type="domain" description="MurNAc-LAA" evidence="5">
    <location>
        <begin position="324"/>
        <end position="479"/>
    </location>
</feature>
<dbReference type="SUPFAM" id="SSF53187">
    <property type="entry name" value="Zn-dependent exopeptidases"/>
    <property type="match status" value="1"/>
</dbReference>
<dbReference type="InterPro" id="IPR050695">
    <property type="entry name" value="N-acetylmuramoyl_amidase_3"/>
</dbReference>
<dbReference type="Proteomes" id="UP000476338">
    <property type="component" value="Unassembled WGS sequence"/>
</dbReference>
<sequence length="485" mass="55023">MVKIARILLIFLFISSLFGGDFDKEFNDFDKNFNSVNLNKQKKFHQNLKNIYLKTSSQKDEMDRKKVLQRLIYSSKKLGLNYKGYENELNLLGVKQKNYKPLSSPKNTTLEKKESVKNKTNQSTSDKKNKNNALRLQKIEKIQDGLKLKFNIPLKNSDIKKFDIKDKNYRSVVDIKAKANLDFKSFSGHVIDNIRIAKFNDNTLRVVFENRVKFDMNLKFKDSEIYITAISLTKSSISKDIIKTKKATPKNNNVIKKNKKVSIKTVVIDPGHGGKDPGAMANGLKEKDIVLKISKKLGKILQERGYKVYFTRNSDEFINLKSRTAFANEKNADLFVSIHVNAGPKGKAALNLSGIETFFLSPARSKRSKDAAALENKGDLEDMNHFSKETYLNFLNREKIIAANKLAIDVQKHILNRVQTKYKVKDGGVREAPFWVLVGALMPAILIETGYITHPTDSVNLAKDDYLESLAIGIANGLDAYVLKN</sequence>
<keyword evidence="3" id="KW-0378">Hydrolase</keyword>
<organism evidence="6 7">
    <name type="scientific">Campylobacter portucalensis</name>
    <dbReference type="NCBI Taxonomy" id="2608384"/>
    <lineage>
        <taxon>Bacteria</taxon>
        <taxon>Pseudomonadati</taxon>
        <taxon>Campylobacterota</taxon>
        <taxon>Epsilonproteobacteria</taxon>
        <taxon>Campylobacterales</taxon>
        <taxon>Campylobacteraceae</taxon>
        <taxon>Campylobacter</taxon>
    </lineage>
</organism>
<dbReference type="InterPro" id="IPR002508">
    <property type="entry name" value="MurNAc-LAA_cat"/>
</dbReference>
<comment type="catalytic activity">
    <reaction evidence="1">
        <text>Hydrolyzes the link between N-acetylmuramoyl residues and L-amino acid residues in certain cell-wall glycopeptides.</text>
        <dbReference type="EC" id="3.5.1.28"/>
    </reaction>
</comment>
<evidence type="ECO:0000256" key="3">
    <source>
        <dbReference type="ARBA" id="ARBA00022801"/>
    </source>
</evidence>
<dbReference type="SMART" id="SM00646">
    <property type="entry name" value="Ami_3"/>
    <property type="match status" value="1"/>
</dbReference>
<reference evidence="6 7" key="2">
    <citation type="submission" date="2020-03" db="EMBL/GenBank/DDBJ databases">
        <title>Campylobacter portucalensis sp. nov., a new species of Campylobacter isolated from the reproductive tract of bulls.</title>
        <authorList>
            <person name="Silva M.F."/>
            <person name="Pereira G."/>
            <person name="Carneiro C."/>
            <person name="Hemphill A."/>
            <person name="Mateus L."/>
            <person name="Lopes-Da-Costa L."/>
            <person name="Silva E."/>
        </authorList>
    </citation>
    <scope>NUCLEOTIDE SEQUENCE [LARGE SCALE GENOMIC DNA]</scope>
    <source>
        <strain evidence="6 7">FMV-PI01</strain>
    </source>
</reference>
<gene>
    <name evidence="6" type="ORF">F1B92_04775</name>
</gene>
<accession>A0A6L5WHV4</accession>
<dbReference type="CDD" id="cd02696">
    <property type="entry name" value="MurNAc-LAA"/>
    <property type="match status" value="1"/>
</dbReference>
<dbReference type="PANTHER" id="PTHR30404">
    <property type="entry name" value="N-ACETYLMURAMOYL-L-ALANINE AMIDASE"/>
    <property type="match status" value="1"/>
</dbReference>
<evidence type="ECO:0000256" key="4">
    <source>
        <dbReference type="SAM" id="MobiDB-lite"/>
    </source>
</evidence>
<reference evidence="6 7" key="1">
    <citation type="submission" date="2019-09" db="EMBL/GenBank/DDBJ databases">
        <authorList>
            <person name="Silva M."/>
            <person name="Pereira G."/>
            <person name="Lopes-Da-Costa L."/>
            <person name="Silva E."/>
        </authorList>
    </citation>
    <scope>NUCLEOTIDE SEQUENCE [LARGE SCALE GENOMIC DNA]</scope>
    <source>
        <strain evidence="6 7">FMV-PI01</strain>
    </source>
</reference>
<keyword evidence="7" id="KW-1185">Reference proteome</keyword>
<dbReference type="GO" id="GO:0030288">
    <property type="term" value="C:outer membrane-bounded periplasmic space"/>
    <property type="evidence" value="ECO:0007669"/>
    <property type="project" value="TreeGrafter"/>
</dbReference>
<dbReference type="RefSeq" id="WP_154570757.1">
    <property type="nucleotide sequence ID" value="NZ_VWSJ01000015.1"/>
</dbReference>
<proteinExistence type="predicted"/>
<feature type="region of interest" description="Disordered" evidence="4">
    <location>
        <begin position="100"/>
        <end position="131"/>
    </location>
</feature>
<protein>
    <recommendedName>
        <fullName evidence="2">N-acetylmuramoyl-L-alanine amidase</fullName>
        <ecNumber evidence="2">3.5.1.28</ecNumber>
    </recommendedName>
</protein>
<dbReference type="EC" id="3.5.1.28" evidence="2"/>
<evidence type="ECO:0000256" key="1">
    <source>
        <dbReference type="ARBA" id="ARBA00001561"/>
    </source>
</evidence>
<comment type="caution">
    <text evidence="6">The sequence shown here is derived from an EMBL/GenBank/DDBJ whole genome shotgun (WGS) entry which is preliminary data.</text>
</comment>